<evidence type="ECO:0000313" key="1">
    <source>
        <dbReference type="EMBL" id="DAF48448.1"/>
    </source>
</evidence>
<accession>A0A8S5SBY8</accession>
<organism evidence="1">
    <name type="scientific">Siphoviridae sp. ctWhl2</name>
    <dbReference type="NCBI Taxonomy" id="2827885"/>
    <lineage>
        <taxon>Viruses</taxon>
        <taxon>Duplodnaviria</taxon>
        <taxon>Heunggongvirae</taxon>
        <taxon>Uroviricota</taxon>
        <taxon>Caudoviricetes</taxon>
    </lineage>
</organism>
<dbReference type="EMBL" id="BK032568">
    <property type="protein sequence ID" value="DAF48448.1"/>
    <property type="molecule type" value="Genomic_DNA"/>
</dbReference>
<sequence length="34" mass="3842">MPATGGKRSLSDDFQWFLMGSNDFQSVRMLSNAF</sequence>
<proteinExistence type="predicted"/>
<protein>
    <submittedName>
        <fullName evidence="1">Uncharacterized protein</fullName>
    </submittedName>
</protein>
<reference evidence="1" key="1">
    <citation type="journal article" date="2021" name="Proc. Natl. Acad. Sci. U.S.A.">
        <title>A Catalog of Tens of Thousands of Viruses from Human Metagenomes Reveals Hidden Associations with Chronic Diseases.</title>
        <authorList>
            <person name="Tisza M.J."/>
            <person name="Buck C.B."/>
        </authorList>
    </citation>
    <scope>NUCLEOTIDE SEQUENCE</scope>
    <source>
        <strain evidence="1">CtWhl2</strain>
    </source>
</reference>
<name>A0A8S5SBY8_9CAUD</name>